<dbReference type="Proteomes" id="UP001595912">
    <property type="component" value="Unassembled WGS sequence"/>
</dbReference>
<dbReference type="RefSeq" id="WP_380117391.1">
    <property type="nucleotide sequence ID" value="NZ_JBHSIU010000028.1"/>
</dbReference>
<evidence type="ECO:0000313" key="3">
    <source>
        <dbReference type="Proteomes" id="UP001595912"/>
    </source>
</evidence>
<dbReference type="EMBL" id="JBHSIU010000028">
    <property type="protein sequence ID" value="MFC5000860.1"/>
    <property type="molecule type" value="Genomic_DNA"/>
</dbReference>
<comment type="caution">
    <text evidence="2">The sequence shown here is derived from an EMBL/GenBank/DDBJ whole genome shotgun (WGS) entry which is preliminary data.</text>
</comment>
<organism evidence="2 3">
    <name type="scientific">Dactylosporangium cerinum</name>
    <dbReference type="NCBI Taxonomy" id="1434730"/>
    <lineage>
        <taxon>Bacteria</taxon>
        <taxon>Bacillati</taxon>
        <taxon>Actinomycetota</taxon>
        <taxon>Actinomycetes</taxon>
        <taxon>Micromonosporales</taxon>
        <taxon>Micromonosporaceae</taxon>
        <taxon>Dactylosporangium</taxon>
    </lineage>
</organism>
<protein>
    <submittedName>
        <fullName evidence="2">Uncharacterized protein</fullName>
    </submittedName>
</protein>
<sequence>MPSVKWLSEVSSQVRPIAAPRCGRDAELLSIRQPVEEFGELTVLADLLGLVNHDEVGFVPGADHGESDGHRRSGQAGEIVGAIIAGEEPGVDMFGQVPPGRSLELGHQMNSSPLPRPA</sequence>
<evidence type="ECO:0000313" key="2">
    <source>
        <dbReference type="EMBL" id="MFC5000860.1"/>
    </source>
</evidence>
<evidence type="ECO:0000256" key="1">
    <source>
        <dbReference type="SAM" id="MobiDB-lite"/>
    </source>
</evidence>
<keyword evidence="3" id="KW-1185">Reference proteome</keyword>
<accession>A0ABV9VZ39</accession>
<feature type="region of interest" description="Disordered" evidence="1">
    <location>
        <begin position="96"/>
        <end position="118"/>
    </location>
</feature>
<proteinExistence type="predicted"/>
<reference evidence="3" key="1">
    <citation type="journal article" date="2019" name="Int. J. Syst. Evol. Microbiol.">
        <title>The Global Catalogue of Microorganisms (GCM) 10K type strain sequencing project: providing services to taxonomists for standard genome sequencing and annotation.</title>
        <authorList>
            <consortium name="The Broad Institute Genomics Platform"/>
            <consortium name="The Broad Institute Genome Sequencing Center for Infectious Disease"/>
            <person name="Wu L."/>
            <person name="Ma J."/>
        </authorList>
    </citation>
    <scope>NUCLEOTIDE SEQUENCE [LARGE SCALE GENOMIC DNA]</scope>
    <source>
        <strain evidence="3">CGMCC 4.7152</strain>
    </source>
</reference>
<name>A0ABV9VZ39_9ACTN</name>
<feature type="compositionally biased region" description="Polar residues" evidence="1">
    <location>
        <begin position="108"/>
        <end position="118"/>
    </location>
</feature>
<gene>
    <name evidence="2" type="ORF">ACFPIJ_23850</name>
</gene>